<evidence type="ECO:0000256" key="10">
    <source>
        <dbReference type="ARBA" id="ARBA00051094"/>
    </source>
</evidence>
<keyword evidence="3" id="KW-0028">Amino-acid biosynthesis</keyword>
<evidence type="ECO:0000256" key="4">
    <source>
        <dbReference type="ARBA" id="ARBA00022723"/>
    </source>
</evidence>
<evidence type="ECO:0000256" key="15">
    <source>
        <dbReference type="ARBA" id="ARBA00071278"/>
    </source>
</evidence>
<sequence length="334" mass="35563">MYKILLIPGDGIGLEVIPAAERLLQATGLALELSYADAGWETFQKTGNSVPEGTLERVKAADATLAGAFTSPSGSQKVPGFKGAIRHLRRTLDLFANLRPAKSRPIPGSLQNVDMLMVRENTQGLYVEQERRYGDVAIADAVITKGASERVARVALSEARRRRGELAVVHKANVLPLTTGLFLESAIGVSKDFPDVRVYDLIVDAAAMKLVRDPQSFDVLVTTNLFGDILSDLMAGLVGGLGLAPSANLGEHHAIFEPVHGSAPDIAGRGVANPAATFLTAAMMLNHLGEEEVARKIDQAVDQVLMEGPRTGDLGGKATTREFADAVIEALNHL</sequence>
<feature type="domain" description="Isopropylmalate dehydrogenase-like" evidence="17">
    <location>
        <begin position="3"/>
        <end position="327"/>
    </location>
</feature>
<dbReference type="SMART" id="SM01329">
    <property type="entry name" value="Iso_dh"/>
    <property type="match status" value="1"/>
</dbReference>
<evidence type="ECO:0000256" key="2">
    <source>
        <dbReference type="ARBA" id="ARBA00007769"/>
    </source>
</evidence>
<dbReference type="EMBL" id="CADCWP010000066">
    <property type="protein sequence ID" value="CAA9564507.1"/>
    <property type="molecule type" value="Genomic_DNA"/>
</dbReference>
<keyword evidence="5" id="KW-0460">Magnesium</keyword>
<organism evidence="18">
    <name type="scientific">uncultured Truepera sp</name>
    <dbReference type="NCBI Taxonomy" id="543023"/>
    <lineage>
        <taxon>Bacteria</taxon>
        <taxon>Thermotogati</taxon>
        <taxon>Deinococcota</taxon>
        <taxon>Deinococci</taxon>
        <taxon>Trueperales</taxon>
        <taxon>Trueperaceae</taxon>
        <taxon>Truepera</taxon>
        <taxon>environmental samples</taxon>
    </lineage>
</organism>
<proteinExistence type="inferred from homology"/>
<comment type="catalytic activity">
    <reaction evidence="9">
        <text>D-threo-isocitrate + NAD(+) = 2-oxoglutarate + CO2 + NADH</text>
        <dbReference type="Rhea" id="RHEA:23632"/>
        <dbReference type="ChEBI" id="CHEBI:15562"/>
        <dbReference type="ChEBI" id="CHEBI:16526"/>
        <dbReference type="ChEBI" id="CHEBI:16810"/>
        <dbReference type="ChEBI" id="CHEBI:57540"/>
        <dbReference type="ChEBI" id="CHEBI:57945"/>
        <dbReference type="EC" id="1.1.1.286"/>
    </reaction>
    <physiologicalReaction direction="left-to-right" evidence="9">
        <dbReference type="Rhea" id="RHEA:23633"/>
    </physiologicalReaction>
</comment>
<dbReference type="PROSITE" id="PS00470">
    <property type="entry name" value="IDH_IMDH"/>
    <property type="match status" value="1"/>
</dbReference>
<evidence type="ECO:0000256" key="6">
    <source>
        <dbReference type="ARBA" id="ARBA00023002"/>
    </source>
</evidence>
<reference evidence="18" key="1">
    <citation type="submission" date="2020-02" db="EMBL/GenBank/DDBJ databases">
        <authorList>
            <person name="Meier V. D."/>
        </authorList>
    </citation>
    <scope>NUCLEOTIDE SEQUENCE</scope>
    <source>
        <strain evidence="18">AVDCRST_MAG86</strain>
    </source>
</reference>
<accession>A0A6J4UZQ9</accession>
<evidence type="ECO:0000256" key="3">
    <source>
        <dbReference type="ARBA" id="ARBA00022605"/>
    </source>
</evidence>
<keyword evidence="4" id="KW-0479">Metal-binding</keyword>
<evidence type="ECO:0000256" key="7">
    <source>
        <dbReference type="ARBA" id="ARBA00023027"/>
    </source>
</evidence>
<keyword evidence="7" id="KW-0520">NAD</keyword>
<evidence type="ECO:0000259" key="17">
    <source>
        <dbReference type="SMART" id="SM01329"/>
    </source>
</evidence>
<dbReference type="Pfam" id="PF00180">
    <property type="entry name" value="Iso_dh"/>
    <property type="match status" value="1"/>
</dbReference>
<evidence type="ECO:0000256" key="1">
    <source>
        <dbReference type="ARBA" id="ARBA00001946"/>
    </source>
</evidence>
<protein>
    <recommendedName>
        <fullName evidence="15">Isocitrate/homoisocitrate dehydrogenase</fullName>
        <ecNumber evidence="14">1.1.1.286</ecNumber>
    </recommendedName>
    <alternativeName>
        <fullName evidence="16">Homoisocitrate dehydrogenase</fullName>
    </alternativeName>
</protein>
<comment type="pathway">
    <text evidence="12">Amino-acid biosynthesis; L-lysine biosynthesis via AAA pathway; L-alpha-aminoadipate from 2-oxoglutarate: step 4/5.</text>
</comment>
<dbReference type="FunFam" id="3.40.718.10:FF:000019">
    <property type="entry name" value="Homoisocitrate dehydrogenase"/>
    <property type="match status" value="1"/>
</dbReference>
<evidence type="ECO:0000256" key="16">
    <source>
        <dbReference type="ARBA" id="ARBA00076472"/>
    </source>
</evidence>
<comment type="similarity">
    <text evidence="2">Belongs to the isocitrate and isopropylmalate dehydrogenases family.</text>
</comment>
<dbReference type="GO" id="GO:0006099">
    <property type="term" value="P:tricarboxylic acid cycle"/>
    <property type="evidence" value="ECO:0007669"/>
    <property type="project" value="TreeGrafter"/>
</dbReference>
<dbReference type="InterPro" id="IPR019818">
    <property type="entry name" value="IsoCit/isopropylmalate_DH_CS"/>
</dbReference>
<dbReference type="GO" id="GO:0004449">
    <property type="term" value="F:isocitrate dehydrogenase (NAD+) activity"/>
    <property type="evidence" value="ECO:0007669"/>
    <property type="project" value="TreeGrafter"/>
</dbReference>
<dbReference type="GO" id="GO:0009085">
    <property type="term" value="P:lysine biosynthetic process"/>
    <property type="evidence" value="ECO:0007669"/>
    <property type="project" value="UniProtKB-KW"/>
</dbReference>
<dbReference type="EC" id="1.1.1.286" evidence="14"/>
<dbReference type="GO" id="GO:0006102">
    <property type="term" value="P:isocitrate metabolic process"/>
    <property type="evidence" value="ECO:0007669"/>
    <property type="project" value="TreeGrafter"/>
</dbReference>
<evidence type="ECO:0000313" key="18">
    <source>
        <dbReference type="EMBL" id="CAA9564507.1"/>
    </source>
</evidence>
<name>A0A6J4UZQ9_9DEIN</name>
<comment type="cofactor">
    <cofactor evidence="1">
        <name>Mg(2+)</name>
        <dbReference type="ChEBI" id="CHEBI:18420"/>
    </cofactor>
</comment>
<evidence type="ECO:0000256" key="9">
    <source>
        <dbReference type="ARBA" id="ARBA00050979"/>
    </source>
</evidence>
<dbReference type="PANTHER" id="PTHR11835:SF34">
    <property type="entry name" value="ISOCITRATE DEHYDROGENASE [NAD] SUBUNIT ALPHA, MITOCHONDRIAL"/>
    <property type="match status" value="1"/>
</dbReference>
<dbReference type="GO" id="GO:0033708">
    <property type="term" value="F:isocitrate-homoisocitrate dehydrogenase activity"/>
    <property type="evidence" value="ECO:0007669"/>
    <property type="project" value="UniProtKB-EC"/>
</dbReference>
<evidence type="ECO:0000256" key="13">
    <source>
        <dbReference type="ARBA" id="ARBA00063123"/>
    </source>
</evidence>
<evidence type="ECO:0000256" key="11">
    <source>
        <dbReference type="ARBA" id="ARBA00054060"/>
    </source>
</evidence>
<dbReference type="SUPFAM" id="SSF53659">
    <property type="entry name" value="Isocitrate/Isopropylmalate dehydrogenase-like"/>
    <property type="match status" value="1"/>
</dbReference>
<evidence type="ECO:0000256" key="5">
    <source>
        <dbReference type="ARBA" id="ARBA00022842"/>
    </source>
</evidence>
<comment type="catalytic activity">
    <reaction evidence="10">
        <text>(2R,3S)-homoisocitrate + NAD(+) = 2-oxoadipate + CO2 + NADH</text>
        <dbReference type="Rhea" id="RHEA:11900"/>
        <dbReference type="ChEBI" id="CHEBI:15404"/>
        <dbReference type="ChEBI" id="CHEBI:16526"/>
        <dbReference type="ChEBI" id="CHEBI:57499"/>
        <dbReference type="ChEBI" id="CHEBI:57540"/>
        <dbReference type="ChEBI" id="CHEBI:57945"/>
        <dbReference type="EC" id="1.1.1.286"/>
    </reaction>
    <physiologicalReaction direction="left-to-right" evidence="10">
        <dbReference type="Rhea" id="RHEA:11901"/>
    </physiologicalReaction>
</comment>
<dbReference type="GO" id="GO:0000287">
    <property type="term" value="F:magnesium ion binding"/>
    <property type="evidence" value="ECO:0007669"/>
    <property type="project" value="InterPro"/>
</dbReference>
<evidence type="ECO:0000256" key="8">
    <source>
        <dbReference type="ARBA" id="ARBA00023154"/>
    </source>
</evidence>
<dbReference type="PANTHER" id="PTHR11835">
    <property type="entry name" value="DECARBOXYLATING DEHYDROGENASES-ISOCITRATE, ISOPROPYLMALATE, TARTRATE"/>
    <property type="match status" value="1"/>
</dbReference>
<comment type="subunit">
    <text evidence="13">Homotetramer. Dimer of dimers. The homotetramer can transiently dissociate into homodimers.</text>
</comment>
<dbReference type="GO" id="GO:0051287">
    <property type="term" value="F:NAD binding"/>
    <property type="evidence" value="ECO:0007669"/>
    <property type="project" value="InterPro"/>
</dbReference>
<evidence type="ECO:0000256" key="12">
    <source>
        <dbReference type="ARBA" id="ARBA00060720"/>
    </source>
</evidence>
<dbReference type="AlphaFoldDB" id="A0A6J4UZQ9"/>
<comment type="function">
    <text evidence="11">Catalyzes the NAD(+)-dependent oxidative decarboxylation of homoisocitrate to 2-oxoadipate (alpha-ketoadipate), a reaction involved in lysine biosynthesis through the alpha-aminoadipate pathway. In addition, has high activity with isocitrate, but is inactive with 3-isopropylmalate.</text>
</comment>
<dbReference type="InterPro" id="IPR024084">
    <property type="entry name" value="IsoPropMal-DH-like_dom"/>
</dbReference>
<keyword evidence="8" id="KW-0457">Lysine biosynthesis</keyword>
<gene>
    <name evidence="18" type="ORF">AVDCRST_MAG86-924</name>
</gene>
<evidence type="ECO:0000256" key="14">
    <source>
        <dbReference type="ARBA" id="ARBA00066849"/>
    </source>
</evidence>
<dbReference type="Gene3D" id="3.40.718.10">
    <property type="entry name" value="Isopropylmalate Dehydrogenase"/>
    <property type="match status" value="1"/>
</dbReference>
<keyword evidence="6 18" id="KW-0560">Oxidoreductase</keyword>